<feature type="region of interest" description="Disordered" evidence="1">
    <location>
        <begin position="144"/>
        <end position="166"/>
    </location>
</feature>
<protein>
    <submittedName>
        <fullName evidence="2">Uncharacterized protein</fullName>
    </submittedName>
</protein>
<proteinExistence type="predicted"/>
<keyword evidence="3" id="KW-1185">Reference proteome</keyword>
<evidence type="ECO:0000256" key="1">
    <source>
        <dbReference type="SAM" id="MobiDB-lite"/>
    </source>
</evidence>
<feature type="region of interest" description="Disordered" evidence="1">
    <location>
        <begin position="211"/>
        <end position="231"/>
    </location>
</feature>
<evidence type="ECO:0000313" key="2">
    <source>
        <dbReference type="EMBL" id="KAJ7781516.1"/>
    </source>
</evidence>
<organism evidence="2 3">
    <name type="scientific">Mycena metata</name>
    <dbReference type="NCBI Taxonomy" id="1033252"/>
    <lineage>
        <taxon>Eukaryota</taxon>
        <taxon>Fungi</taxon>
        <taxon>Dikarya</taxon>
        <taxon>Basidiomycota</taxon>
        <taxon>Agaricomycotina</taxon>
        <taxon>Agaricomycetes</taxon>
        <taxon>Agaricomycetidae</taxon>
        <taxon>Agaricales</taxon>
        <taxon>Marasmiineae</taxon>
        <taxon>Mycenaceae</taxon>
        <taxon>Mycena</taxon>
    </lineage>
</organism>
<accession>A0AAD7NYZ8</accession>
<feature type="compositionally biased region" description="Polar residues" evidence="1">
    <location>
        <begin position="221"/>
        <end position="231"/>
    </location>
</feature>
<evidence type="ECO:0000313" key="3">
    <source>
        <dbReference type="Proteomes" id="UP001215598"/>
    </source>
</evidence>
<name>A0AAD7NYZ8_9AGAR</name>
<dbReference type="EMBL" id="JARKIB010000004">
    <property type="protein sequence ID" value="KAJ7781516.1"/>
    <property type="molecule type" value="Genomic_DNA"/>
</dbReference>
<sequence>MLSSNLPRPCVDYHYIHPSSRSVRRFRDPPTTAFGLPHSPQTAEINDFWLFGKPERTPSSYWDQCLCWGRSRQDDKTNGLKLPRMHRTSASHQQFPERPFDPLSGPVICPLACLWSISLVPVGPNSVCARTPCCKKQYGHRGTKAATSRRLHPARRSYIKTPPPPMLELGHRVSRAELVPTTPATPIRNTARVRSTMRKLSPDRRHISFSASILSGIPPSAESSEATPRTQ</sequence>
<dbReference type="AlphaFoldDB" id="A0AAD7NYZ8"/>
<feature type="compositionally biased region" description="Basic residues" evidence="1">
    <location>
        <begin position="144"/>
        <end position="158"/>
    </location>
</feature>
<dbReference type="Proteomes" id="UP001215598">
    <property type="component" value="Unassembled WGS sequence"/>
</dbReference>
<gene>
    <name evidence="2" type="ORF">B0H16DRAFT_1498664</name>
</gene>
<comment type="caution">
    <text evidence="2">The sequence shown here is derived from an EMBL/GenBank/DDBJ whole genome shotgun (WGS) entry which is preliminary data.</text>
</comment>
<reference evidence="2" key="1">
    <citation type="submission" date="2023-03" db="EMBL/GenBank/DDBJ databases">
        <title>Massive genome expansion in bonnet fungi (Mycena s.s.) driven by repeated elements and novel gene families across ecological guilds.</title>
        <authorList>
            <consortium name="Lawrence Berkeley National Laboratory"/>
            <person name="Harder C.B."/>
            <person name="Miyauchi S."/>
            <person name="Viragh M."/>
            <person name="Kuo A."/>
            <person name="Thoen E."/>
            <person name="Andreopoulos B."/>
            <person name="Lu D."/>
            <person name="Skrede I."/>
            <person name="Drula E."/>
            <person name="Henrissat B."/>
            <person name="Morin E."/>
            <person name="Kohler A."/>
            <person name="Barry K."/>
            <person name="LaButti K."/>
            <person name="Morin E."/>
            <person name="Salamov A."/>
            <person name="Lipzen A."/>
            <person name="Mereny Z."/>
            <person name="Hegedus B."/>
            <person name="Baldrian P."/>
            <person name="Stursova M."/>
            <person name="Weitz H."/>
            <person name="Taylor A."/>
            <person name="Grigoriev I.V."/>
            <person name="Nagy L.G."/>
            <person name="Martin F."/>
            <person name="Kauserud H."/>
        </authorList>
    </citation>
    <scope>NUCLEOTIDE SEQUENCE</scope>
    <source>
        <strain evidence="2">CBHHK182m</strain>
    </source>
</reference>